<evidence type="ECO:0000256" key="1">
    <source>
        <dbReference type="SAM" id="SignalP"/>
    </source>
</evidence>
<dbReference type="GO" id="GO:0019867">
    <property type="term" value="C:outer membrane"/>
    <property type="evidence" value="ECO:0007669"/>
    <property type="project" value="InterPro"/>
</dbReference>
<reference evidence="3 4" key="1">
    <citation type="submission" date="2016-11" db="EMBL/GenBank/DDBJ databases">
        <authorList>
            <person name="Jaros S."/>
            <person name="Januszkiewicz K."/>
            <person name="Wedrychowicz H."/>
        </authorList>
    </citation>
    <scope>NUCLEOTIDE SEQUENCE [LARGE SCALE GENOMIC DNA]</scope>
    <source>
        <strain evidence="3 4">GAS95</strain>
    </source>
</reference>
<organism evidence="3 4">
    <name type="scientific">Paraburkholderia phenazinium</name>
    <dbReference type="NCBI Taxonomy" id="60549"/>
    <lineage>
        <taxon>Bacteria</taxon>
        <taxon>Pseudomonadati</taxon>
        <taxon>Pseudomonadota</taxon>
        <taxon>Betaproteobacteria</taxon>
        <taxon>Burkholderiales</taxon>
        <taxon>Burkholderiaceae</taxon>
        <taxon>Paraburkholderia</taxon>
    </lineage>
</organism>
<dbReference type="InterPro" id="IPR008816">
    <property type="entry name" value="Gly_zipper_2TM_dom"/>
</dbReference>
<name>A0A1N6F6M4_9BURK</name>
<evidence type="ECO:0000313" key="3">
    <source>
        <dbReference type="EMBL" id="SIN90942.1"/>
    </source>
</evidence>
<dbReference type="OrthoDB" id="9112966at2"/>
<feature type="domain" description="Glycine zipper 2TM" evidence="2">
    <location>
        <begin position="24"/>
        <end position="61"/>
    </location>
</feature>
<feature type="signal peptide" evidence="1">
    <location>
        <begin position="1"/>
        <end position="22"/>
    </location>
</feature>
<sequence length="62" mass="5877">MSTRFRWTGIVTLVVLASLASGCTLGGAAAGGVIGNEATNHSAAGTIGGAVVGGAVGYELGK</sequence>
<dbReference type="PROSITE" id="PS51257">
    <property type="entry name" value="PROKAR_LIPOPROTEIN"/>
    <property type="match status" value="1"/>
</dbReference>
<dbReference type="AlphaFoldDB" id="A0A1N6F6M4"/>
<keyword evidence="4" id="KW-1185">Reference proteome</keyword>
<dbReference type="EMBL" id="FSRU01000001">
    <property type="protein sequence ID" value="SIN90942.1"/>
    <property type="molecule type" value="Genomic_DNA"/>
</dbReference>
<dbReference type="RefSeq" id="WP_074293671.1">
    <property type="nucleotide sequence ID" value="NZ_FSRU01000001.1"/>
</dbReference>
<proteinExistence type="predicted"/>
<evidence type="ECO:0000313" key="4">
    <source>
        <dbReference type="Proteomes" id="UP000185151"/>
    </source>
</evidence>
<gene>
    <name evidence="3" type="ORF">SAMN05444165_0028</name>
</gene>
<keyword evidence="3" id="KW-0449">Lipoprotein</keyword>
<dbReference type="Proteomes" id="UP000185151">
    <property type="component" value="Unassembled WGS sequence"/>
</dbReference>
<feature type="chain" id="PRO_5012748934" evidence="1">
    <location>
        <begin position="23"/>
        <end position="62"/>
    </location>
</feature>
<accession>A0A1N6F6M4</accession>
<keyword evidence="1" id="KW-0732">Signal</keyword>
<protein>
    <submittedName>
        <fullName evidence="3">Osmotically inducible lipoprotein OsmB</fullName>
    </submittedName>
</protein>
<evidence type="ECO:0000259" key="2">
    <source>
        <dbReference type="Pfam" id="PF05433"/>
    </source>
</evidence>
<dbReference type="Pfam" id="PF05433">
    <property type="entry name" value="Rick_17kDa_Anti"/>
    <property type="match status" value="1"/>
</dbReference>